<reference evidence="3" key="1">
    <citation type="journal article" date="2014" name="FEMS Microbiol. Lett.">
        <title>Draft Genomic DNA Sequence of the Facultatively Methylotrophic Bacterium Acidomonas methanolica type strain MB58.</title>
        <authorList>
            <person name="Higashiura N."/>
            <person name="Hadano H."/>
            <person name="Hirakawa H."/>
            <person name="Matsutani M."/>
            <person name="Takabe S."/>
            <person name="Matsushita K."/>
            <person name="Azuma Y."/>
        </authorList>
    </citation>
    <scope>NUCLEOTIDE SEQUENCE [LARGE SCALE GENOMIC DNA]</scope>
    <source>
        <strain evidence="3">MB58</strain>
    </source>
</reference>
<protein>
    <recommendedName>
        <fullName evidence="1">T6SS Transcription factor RovC-like DNA binding domain-containing protein</fullName>
    </recommendedName>
</protein>
<dbReference type="RefSeq" id="WP_132127172.1">
    <property type="nucleotide sequence ID" value="NZ_BAND01000228.1"/>
</dbReference>
<proteinExistence type="predicted"/>
<keyword evidence="3" id="KW-1185">Reference proteome</keyword>
<dbReference type="EMBL" id="BAND01000228">
    <property type="protein sequence ID" value="GAJ30720.1"/>
    <property type="molecule type" value="Genomic_DNA"/>
</dbReference>
<name>A0A023DAJ4_ACIMT</name>
<gene>
    <name evidence="2" type="ORF">Amme_246_010</name>
</gene>
<evidence type="ECO:0000313" key="3">
    <source>
        <dbReference type="Proteomes" id="UP000019760"/>
    </source>
</evidence>
<evidence type="ECO:0000259" key="1">
    <source>
        <dbReference type="Pfam" id="PF10074"/>
    </source>
</evidence>
<sequence>MVFEKTDAIGQVIVLTTQEATFSLSLHGGTAAIIRPALHIPLDPLFRRRTNEAMRFSSMALGFSLPTRHPRRITQTRHRWLLLRLHAYDLRRAGASQRQIASLLLDPAAMTMPDGVWGDSALRAMARARVTREAPLFTADM</sequence>
<dbReference type="InterPro" id="IPR018754">
    <property type="entry name" value="RovC-like_DNA-bd"/>
</dbReference>
<dbReference type="Proteomes" id="UP000019760">
    <property type="component" value="Unassembled WGS sequence"/>
</dbReference>
<evidence type="ECO:0000313" key="2">
    <source>
        <dbReference type="EMBL" id="GAJ30720.1"/>
    </source>
</evidence>
<dbReference type="Pfam" id="PF10074">
    <property type="entry name" value="RovC_DNA-bd"/>
    <property type="match status" value="1"/>
</dbReference>
<organism evidence="2 3">
    <name type="scientific">Acidomonas methanolica NBRC 104435</name>
    <dbReference type="NCBI Taxonomy" id="1231351"/>
    <lineage>
        <taxon>Bacteria</taxon>
        <taxon>Pseudomonadati</taxon>
        <taxon>Pseudomonadota</taxon>
        <taxon>Alphaproteobacteria</taxon>
        <taxon>Acetobacterales</taxon>
        <taxon>Acetobacteraceae</taxon>
        <taxon>Acidomonas</taxon>
    </lineage>
</organism>
<dbReference type="AlphaFoldDB" id="A0A023DAJ4"/>
<feature type="domain" description="T6SS Transcription factor RovC-like DNA binding" evidence="1">
    <location>
        <begin position="40"/>
        <end position="131"/>
    </location>
</feature>
<comment type="caution">
    <text evidence="2">The sequence shown here is derived from an EMBL/GenBank/DDBJ whole genome shotgun (WGS) entry which is preliminary data.</text>
</comment>
<accession>A0A023DAJ4</accession>
<reference evidence="2 3" key="2">
    <citation type="journal article" date="2014" name="FEMS Microbiol. Lett.">
        <title>Draft genomic DNA sequence of the facultatively methylotrophic bacterium Acidomonas methanolica type strain MB58.</title>
        <authorList>
            <person name="Higashiura N."/>
            <person name="Hadano H."/>
            <person name="Hirakawa H."/>
            <person name="Matsutani M."/>
            <person name="Takabe S."/>
            <person name="Matsushita K."/>
            <person name="Azuma Y."/>
        </authorList>
    </citation>
    <scope>NUCLEOTIDE SEQUENCE [LARGE SCALE GENOMIC DNA]</scope>
    <source>
        <strain evidence="2 3">MB58</strain>
    </source>
</reference>
<dbReference type="OrthoDB" id="7220903at2"/>